<evidence type="ECO:0000313" key="2">
    <source>
        <dbReference type="EMBL" id="CRY67665.1"/>
    </source>
</evidence>
<evidence type="ECO:0000313" key="1">
    <source>
        <dbReference type="EMBL" id="CNH44557.1"/>
    </source>
</evidence>
<keyword evidence="1" id="KW-0969">Cilium</keyword>
<dbReference type="EMBL" id="CQAZ01000009">
    <property type="protein sequence ID" value="CNH44557.1"/>
    <property type="molecule type" value="Genomic_DNA"/>
</dbReference>
<accession>A0A0T9P3Z2</accession>
<dbReference type="EMBL" id="CWJL01000013">
    <property type="protein sequence ID" value="CRY67665.1"/>
    <property type="molecule type" value="Genomic_DNA"/>
</dbReference>
<proteinExistence type="predicted"/>
<dbReference type="STRING" id="1288385.ERS137968_02747"/>
<keyword evidence="1" id="KW-0966">Cell projection</keyword>
<reference evidence="2 3" key="1">
    <citation type="submission" date="2015-03" db="EMBL/GenBank/DDBJ databases">
        <authorList>
            <consortium name="Pathogen Informatics"/>
            <person name="Murphy D."/>
        </authorList>
    </citation>
    <scope>NUCLEOTIDE SEQUENCE [LARGE SCALE GENOMIC DNA]</scope>
    <source>
        <strain evidence="3">type strain: CIP110230</strain>
        <strain evidence="2">Type strain: CIP110230</strain>
    </source>
</reference>
<dbReference type="AlphaFoldDB" id="A0A0T9P3Z2"/>
<dbReference type="RefSeq" id="WP_049611376.1">
    <property type="nucleotide sequence ID" value="NZ_CAWMMU010000013.1"/>
</dbReference>
<reference evidence="1" key="2">
    <citation type="submission" date="2015-03" db="EMBL/GenBank/DDBJ databases">
        <authorList>
            <person name="Murphy D."/>
        </authorList>
    </citation>
    <scope>NUCLEOTIDE SEQUENCE [LARGE SCALE GENOMIC DNA]</scope>
    <source>
        <strain evidence="1">A125KOH2</strain>
    </source>
</reference>
<reference evidence="4" key="3">
    <citation type="submission" date="2015-03" db="EMBL/GenBank/DDBJ databases">
        <authorList>
            <consortium name="Pathogen Informatics"/>
        </authorList>
    </citation>
    <scope>NUCLEOTIDE SEQUENCE [LARGE SCALE GENOMIC DNA]</scope>
    <source>
        <strain evidence="4">A125KOH2</strain>
    </source>
</reference>
<evidence type="ECO:0000313" key="3">
    <source>
        <dbReference type="Proteomes" id="UP000044625"/>
    </source>
</evidence>
<dbReference type="OrthoDB" id="6612443at2"/>
<gene>
    <name evidence="1" type="ORF">ERS008529_01251</name>
    <name evidence="2" type="ORF">ERS137968_02747</name>
</gene>
<evidence type="ECO:0000313" key="4">
    <source>
        <dbReference type="Proteomes" id="UP000045840"/>
    </source>
</evidence>
<organism evidence="1 4">
    <name type="scientific">Yersinia pekkanenii</name>
    <dbReference type="NCBI Taxonomy" id="1288385"/>
    <lineage>
        <taxon>Bacteria</taxon>
        <taxon>Pseudomonadati</taxon>
        <taxon>Pseudomonadota</taxon>
        <taxon>Gammaproteobacteria</taxon>
        <taxon>Enterobacterales</taxon>
        <taxon>Yersiniaceae</taxon>
        <taxon>Yersinia</taxon>
    </lineage>
</organism>
<keyword evidence="3" id="KW-1185">Reference proteome</keyword>
<dbReference type="Proteomes" id="UP000045840">
    <property type="component" value="Unassembled WGS sequence"/>
</dbReference>
<sequence length="109" mass="12440">MTIISVADELAMELDCASQQQNWAHLQQLDDRVAQMLSAIADQEILPAEAQLLRKLKHSHQRALERCQAYQLTLKADMENRRNRQEGITAYAMIAIAAYQEMAREEGAR</sequence>
<keyword evidence="1" id="KW-0282">Flagellum</keyword>
<dbReference type="Proteomes" id="UP000044625">
    <property type="component" value="Unassembled WGS sequence"/>
</dbReference>
<protein>
    <submittedName>
        <fullName evidence="1 2">Flagellar protein lafD</fullName>
    </submittedName>
</protein>
<name>A0A0T9P3Z2_9GAMM</name>